<feature type="domain" description="Glycosyl hydrolase family 59 C-terminal lectin" evidence="1">
    <location>
        <begin position="83"/>
        <end position="219"/>
    </location>
</feature>
<sequence>MNSKIQFVFFGIMVAILFSCLTHIEAGKITIDFDQPNGKPKGVSAGKSFDWAPLQGKWSVQNKKYLQEDIKFVSTADCTTYHRSYIGDENWTDYTVEATVRIEESGPAAPILGIFFRVNGDDPKKGATACNYYHFRLDQRATEGPCLIKSPNKIIKITKKKPCKPKTDYVLKAVVKGSSIKCYIDGKLEFDVKDDSFPKGAVGVGTFNAGASFDNLTVEGPGIQGNSTNVELGSNLVINWGLIKQGYSF</sequence>
<gene>
    <name evidence="2" type="ORF">METZ01_LOCUS256560</name>
</gene>
<proteinExistence type="predicted"/>
<name>A0A382IVQ2_9ZZZZ</name>
<dbReference type="EMBL" id="UINC01069941">
    <property type="protein sequence ID" value="SVC03706.1"/>
    <property type="molecule type" value="Genomic_DNA"/>
</dbReference>
<dbReference type="PROSITE" id="PS51257">
    <property type="entry name" value="PROKAR_LIPOPROTEIN"/>
    <property type="match status" value="1"/>
</dbReference>
<reference evidence="2" key="1">
    <citation type="submission" date="2018-05" db="EMBL/GenBank/DDBJ databases">
        <authorList>
            <person name="Lanie J.A."/>
            <person name="Ng W.-L."/>
            <person name="Kazmierczak K.M."/>
            <person name="Andrzejewski T.M."/>
            <person name="Davidsen T.M."/>
            <person name="Wayne K.J."/>
            <person name="Tettelin H."/>
            <person name="Glass J.I."/>
            <person name="Rusch D."/>
            <person name="Podicherti R."/>
            <person name="Tsui H.-C.T."/>
            <person name="Winkler M.E."/>
        </authorList>
    </citation>
    <scope>NUCLEOTIDE SEQUENCE</scope>
</reference>
<dbReference type="Pfam" id="PF21708">
    <property type="entry name" value="Glyco_hydro_59_C"/>
    <property type="match status" value="1"/>
</dbReference>
<evidence type="ECO:0000313" key="2">
    <source>
        <dbReference type="EMBL" id="SVC03706.1"/>
    </source>
</evidence>
<dbReference type="AlphaFoldDB" id="A0A382IVQ2"/>
<dbReference type="InterPro" id="IPR049162">
    <property type="entry name" value="GH59_C"/>
</dbReference>
<dbReference type="Gene3D" id="2.60.120.560">
    <property type="entry name" value="Exo-inulinase, domain 1"/>
    <property type="match status" value="1"/>
</dbReference>
<protein>
    <recommendedName>
        <fullName evidence="1">Glycosyl hydrolase family 59 C-terminal lectin domain-containing protein</fullName>
    </recommendedName>
</protein>
<accession>A0A382IVQ2</accession>
<organism evidence="2">
    <name type="scientific">marine metagenome</name>
    <dbReference type="NCBI Taxonomy" id="408172"/>
    <lineage>
        <taxon>unclassified sequences</taxon>
        <taxon>metagenomes</taxon>
        <taxon>ecological metagenomes</taxon>
    </lineage>
</organism>
<evidence type="ECO:0000259" key="1">
    <source>
        <dbReference type="Pfam" id="PF21708"/>
    </source>
</evidence>